<dbReference type="Gene3D" id="1.10.287.410">
    <property type="match status" value="1"/>
</dbReference>
<name>A0A8H3D0W5_9AGAM</name>
<dbReference type="EC" id="3.4.16.-" evidence="7"/>
<evidence type="ECO:0000256" key="4">
    <source>
        <dbReference type="ARBA" id="ARBA00022729"/>
    </source>
</evidence>
<protein>
    <recommendedName>
        <fullName evidence="7">Carboxypeptidase</fullName>
        <ecNumber evidence="7">3.4.16.-</ecNumber>
    </recommendedName>
</protein>
<dbReference type="GO" id="GO:0004185">
    <property type="term" value="F:serine-type carboxypeptidase activity"/>
    <property type="evidence" value="ECO:0007669"/>
    <property type="project" value="UniProtKB-UniRule"/>
</dbReference>
<evidence type="ECO:0000313" key="8">
    <source>
        <dbReference type="EMBL" id="CAE6502656.1"/>
    </source>
</evidence>
<organism evidence="8 9">
    <name type="scientific">Rhizoctonia solani</name>
    <dbReference type="NCBI Taxonomy" id="456999"/>
    <lineage>
        <taxon>Eukaryota</taxon>
        <taxon>Fungi</taxon>
        <taxon>Dikarya</taxon>
        <taxon>Basidiomycota</taxon>
        <taxon>Agaricomycotina</taxon>
        <taxon>Agaricomycetes</taxon>
        <taxon>Cantharellales</taxon>
        <taxon>Ceratobasidiaceae</taxon>
        <taxon>Rhizoctonia</taxon>
    </lineage>
</organism>
<accession>A0A8H3D0W5</accession>
<gene>
    <name evidence="8" type="ORF">RDB_LOCUS124462</name>
</gene>
<keyword evidence="5 7" id="KW-0378">Hydrolase</keyword>
<dbReference type="InterPro" id="IPR029058">
    <property type="entry name" value="AB_hydrolase_fold"/>
</dbReference>
<evidence type="ECO:0000256" key="3">
    <source>
        <dbReference type="ARBA" id="ARBA00022670"/>
    </source>
</evidence>
<keyword evidence="4 7" id="KW-0732">Signal</keyword>
<dbReference type="Proteomes" id="UP000663861">
    <property type="component" value="Unassembled WGS sequence"/>
</dbReference>
<keyword evidence="2 7" id="KW-0121">Carboxypeptidase</keyword>
<evidence type="ECO:0000256" key="2">
    <source>
        <dbReference type="ARBA" id="ARBA00022645"/>
    </source>
</evidence>
<evidence type="ECO:0000256" key="6">
    <source>
        <dbReference type="ARBA" id="ARBA00023180"/>
    </source>
</evidence>
<reference evidence="8" key="1">
    <citation type="submission" date="2021-01" db="EMBL/GenBank/DDBJ databases">
        <authorList>
            <person name="Kaushik A."/>
        </authorList>
    </citation>
    <scope>NUCLEOTIDE SEQUENCE</scope>
    <source>
        <strain evidence="8">AG4-RS23</strain>
    </source>
</reference>
<proteinExistence type="inferred from homology"/>
<evidence type="ECO:0000256" key="5">
    <source>
        <dbReference type="ARBA" id="ARBA00022801"/>
    </source>
</evidence>
<evidence type="ECO:0000256" key="7">
    <source>
        <dbReference type="RuleBase" id="RU361156"/>
    </source>
</evidence>
<dbReference type="PANTHER" id="PTHR11802:SF113">
    <property type="entry name" value="SERINE CARBOXYPEPTIDASE CTSA-4.1"/>
    <property type="match status" value="1"/>
</dbReference>
<feature type="signal peptide" evidence="7">
    <location>
        <begin position="1"/>
        <end position="36"/>
    </location>
</feature>
<keyword evidence="6" id="KW-0325">Glycoprotein</keyword>
<dbReference type="EMBL" id="CAJMWY010003446">
    <property type="protein sequence ID" value="CAE6502656.1"/>
    <property type="molecule type" value="Genomic_DNA"/>
</dbReference>
<dbReference type="Pfam" id="PF00450">
    <property type="entry name" value="Peptidase_S10"/>
    <property type="match status" value="3"/>
</dbReference>
<dbReference type="InterPro" id="IPR001563">
    <property type="entry name" value="Peptidase_S10"/>
</dbReference>
<dbReference type="PROSITE" id="PS00560">
    <property type="entry name" value="CARBOXYPEPT_SER_HIS"/>
    <property type="match status" value="1"/>
</dbReference>
<dbReference type="PANTHER" id="PTHR11802">
    <property type="entry name" value="SERINE PROTEASE FAMILY S10 SERINE CARBOXYPEPTIDASE"/>
    <property type="match status" value="1"/>
</dbReference>
<dbReference type="AlphaFoldDB" id="A0A8H3D0W5"/>
<dbReference type="GO" id="GO:0000324">
    <property type="term" value="C:fungal-type vacuole"/>
    <property type="evidence" value="ECO:0007669"/>
    <property type="project" value="TreeGrafter"/>
</dbReference>
<feature type="chain" id="PRO_5034493255" description="Carboxypeptidase" evidence="7">
    <location>
        <begin position="37"/>
        <end position="649"/>
    </location>
</feature>
<comment type="similarity">
    <text evidence="1 7">Belongs to the peptidase S10 family.</text>
</comment>
<dbReference type="InterPro" id="IPR033124">
    <property type="entry name" value="Ser_caboxypep_his_AS"/>
</dbReference>
<keyword evidence="3 7" id="KW-0645">Protease</keyword>
<dbReference type="PROSITE" id="PS00131">
    <property type="entry name" value="CARBOXYPEPT_SER_SER"/>
    <property type="match status" value="1"/>
</dbReference>
<sequence>MVLRVPRHGRSHSFRPPRYDMKSALALLSLASLVAASQATSNDENTQLRMSVDQIIAETAENVFGDVFRGAEHLLDTVLHAGEKTVNKVEANIQEWSVGNTEFVKQDDIVYERFRHASFPGYQIRVKKPQLCDPNVKQYSGYLDIDDDKHLFFWFFESRANPAKAPLVLWLNGGPGCSSSTGLLFELGPCNIANDGQDTTYNKYSWNTHANMLFLDQPINVGYSYSKNGGVNNSPVAAEDSRKYAPINVGYSYSKNGGVNNSPVAAEDVWSFLELFVNRFPEYSGSLHISGESYGGTYLPNIAHVIHTKNKEIKAHAAQGLLPDNKVKVLHLESVLIGNGLTEPYTQFASVPEYACDGPYPVFDTDGPQCTSLRAKVPTCQRLIKSCYDYNNRLSCVPAALYCWSQMFGSFQQLGLNPYDVRRKCNKAEDGDLCYRQLEWIETFMNDEKVKSELGAVADREFKSCNMKVNQAFMMQGDGMHNAAAIETFMNDEKVKSELGAVADREFKSCNMKVNQAFMMQGDGMHNAAALLPELVEDGVRLLIYAGNADFMCNAIGNLQWLEKLETSFQADFQAAKQVPFVPLSSKSNKPAGFVKTAGGKGQFTAGNITYVQIYDAGHMVPYDQPEAALDMFVRWIMDTPLTVTTSDA</sequence>
<dbReference type="SUPFAM" id="SSF53474">
    <property type="entry name" value="alpha/beta-Hydrolases"/>
    <property type="match status" value="2"/>
</dbReference>
<dbReference type="PRINTS" id="PR00724">
    <property type="entry name" value="CRBOXYPTASEC"/>
</dbReference>
<evidence type="ECO:0000313" key="9">
    <source>
        <dbReference type="Proteomes" id="UP000663861"/>
    </source>
</evidence>
<dbReference type="GO" id="GO:0006508">
    <property type="term" value="P:proteolysis"/>
    <property type="evidence" value="ECO:0007669"/>
    <property type="project" value="UniProtKB-KW"/>
</dbReference>
<dbReference type="InterPro" id="IPR018202">
    <property type="entry name" value="Ser_caboxypep_ser_AS"/>
</dbReference>
<dbReference type="Gene3D" id="3.40.50.1820">
    <property type="entry name" value="alpha/beta hydrolase"/>
    <property type="match status" value="2"/>
</dbReference>
<evidence type="ECO:0000256" key="1">
    <source>
        <dbReference type="ARBA" id="ARBA00009431"/>
    </source>
</evidence>
<comment type="caution">
    <text evidence="8">The sequence shown here is derived from an EMBL/GenBank/DDBJ whole genome shotgun (WGS) entry which is preliminary data.</text>
</comment>
<dbReference type="Gene3D" id="3.40.50.12670">
    <property type="match status" value="1"/>
</dbReference>